<evidence type="ECO:0000313" key="1">
    <source>
        <dbReference type="EMBL" id="VDC82353.1"/>
    </source>
</evidence>
<dbReference type="EMBL" id="LR031572">
    <property type="protein sequence ID" value="VDC82353.1"/>
    <property type="molecule type" value="Genomic_DNA"/>
</dbReference>
<gene>
    <name evidence="1" type="ORF">BRAA03T13571Z</name>
</gene>
<protein>
    <submittedName>
        <fullName evidence="1">Uncharacterized protein</fullName>
    </submittedName>
</protein>
<dbReference type="AlphaFoldDB" id="A0A3P6A558"/>
<sequence>MMASLQSTTRVELVWLHLCMSYLVKVLCSWGSDGFVIISGSLWSNGLCRFASTAIFLEKIRISSWFFLKLLLWIIEEPSCLKNPFML</sequence>
<reference evidence="1" key="1">
    <citation type="submission" date="2018-11" db="EMBL/GenBank/DDBJ databases">
        <authorList>
            <consortium name="Genoscope - CEA"/>
            <person name="William W."/>
        </authorList>
    </citation>
    <scope>NUCLEOTIDE SEQUENCE</scope>
</reference>
<organism evidence="1">
    <name type="scientific">Brassica campestris</name>
    <name type="common">Field mustard</name>
    <dbReference type="NCBI Taxonomy" id="3711"/>
    <lineage>
        <taxon>Eukaryota</taxon>
        <taxon>Viridiplantae</taxon>
        <taxon>Streptophyta</taxon>
        <taxon>Embryophyta</taxon>
        <taxon>Tracheophyta</taxon>
        <taxon>Spermatophyta</taxon>
        <taxon>Magnoliopsida</taxon>
        <taxon>eudicotyledons</taxon>
        <taxon>Gunneridae</taxon>
        <taxon>Pentapetalae</taxon>
        <taxon>rosids</taxon>
        <taxon>malvids</taxon>
        <taxon>Brassicales</taxon>
        <taxon>Brassicaceae</taxon>
        <taxon>Brassiceae</taxon>
        <taxon>Brassica</taxon>
    </lineage>
</organism>
<proteinExistence type="predicted"/>
<accession>A0A3P6A558</accession>
<name>A0A3P6A558_BRACM</name>